<dbReference type="Pfam" id="PF00571">
    <property type="entry name" value="CBS"/>
    <property type="match status" value="2"/>
</dbReference>
<evidence type="ECO:0000313" key="5">
    <source>
        <dbReference type="Proteomes" id="UP001623592"/>
    </source>
</evidence>
<dbReference type="SUPFAM" id="SSF54631">
    <property type="entry name" value="CBS-domain pair"/>
    <property type="match status" value="1"/>
</dbReference>
<feature type="domain" description="CBS" evidence="3">
    <location>
        <begin position="7"/>
        <end position="67"/>
    </location>
</feature>
<sequence length="136" mass="15811">MNVAFFLTPKKQVVYAKLTSTIRQIFERMRYYNCMQIIILNNKGEYAGVISKDDLIAKITASPKLEFKDLNKVGIFDIVKHMINKPIGIDCEIEEVENSMKNKNFLPVVDDNNVFIGIVKKEDIINYKNSYIQYSY</sequence>
<dbReference type="RefSeq" id="WP_406786253.1">
    <property type="nucleotide sequence ID" value="NZ_JBJIAA010000003.1"/>
</dbReference>
<evidence type="ECO:0000313" key="4">
    <source>
        <dbReference type="EMBL" id="MFL0249583.1"/>
    </source>
</evidence>
<protein>
    <submittedName>
        <fullName evidence="4">CBS domain-containing protein</fullName>
    </submittedName>
</protein>
<evidence type="ECO:0000259" key="3">
    <source>
        <dbReference type="PROSITE" id="PS51371"/>
    </source>
</evidence>
<dbReference type="PANTHER" id="PTHR48108:SF26">
    <property type="entry name" value="CBS DOMAIN-CONTAINING PROTEIN DDB_G0289609"/>
    <property type="match status" value="1"/>
</dbReference>
<proteinExistence type="predicted"/>
<keyword evidence="1" id="KW-0677">Repeat</keyword>
<dbReference type="Gene3D" id="3.10.580.10">
    <property type="entry name" value="CBS-domain"/>
    <property type="match status" value="1"/>
</dbReference>
<organism evidence="4 5">
    <name type="scientific">Clostridium neuense</name>
    <dbReference type="NCBI Taxonomy" id="1728934"/>
    <lineage>
        <taxon>Bacteria</taxon>
        <taxon>Bacillati</taxon>
        <taxon>Bacillota</taxon>
        <taxon>Clostridia</taxon>
        <taxon>Eubacteriales</taxon>
        <taxon>Clostridiaceae</taxon>
        <taxon>Clostridium</taxon>
    </lineage>
</organism>
<comment type="caution">
    <text evidence="4">The sequence shown here is derived from an EMBL/GenBank/DDBJ whole genome shotgun (WGS) entry which is preliminary data.</text>
</comment>
<dbReference type="Proteomes" id="UP001623592">
    <property type="component" value="Unassembled WGS sequence"/>
</dbReference>
<reference evidence="4 5" key="1">
    <citation type="submission" date="2024-11" db="EMBL/GenBank/DDBJ databases">
        <authorList>
            <person name="Heng Y.C."/>
            <person name="Lim A.C.H."/>
            <person name="Lee J.K.Y."/>
            <person name="Kittelmann S."/>
        </authorList>
    </citation>
    <scope>NUCLEOTIDE SEQUENCE [LARGE SCALE GENOMIC DNA]</scope>
    <source>
        <strain evidence="4 5">WILCCON 0114</strain>
    </source>
</reference>
<gene>
    <name evidence="4" type="ORF">ACJDT4_04045</name>
</gene>
<name>A0ABW8TAS7_9CLOT</name>
<dbReference type="InterPro" id="IPR000644">
    <property type="entry name" value="CBS_dom"/>
</dbReference>
<dbReference type="PANTHER" id="PTHR48108">
    <property type="entry name" value="CBS DOMAIN-CONTAINING PROTEIN CBSX2, CHLOROPLASTIC"/>
    <property type="match status" value="1"/>
</dbReference>
<dbReference type="PROSITE" id="PS51371">
    <property type="entry name" value="CBS"/>
    <property type="match status" value="1"/>
</dbReference>
<accession>A0ABW8TAS7</accession>
<keyword evidence="2" id="KW-0129">CBS domain</keyword>
<dbReference type="InterPro" id="IPR046342">
    <property type="entry name" value="CBS_dom_sf"/>
</dbReference>
<dbReference type="EMBL" id="JBJIAA010000003">
    <property type="protein sequence ID" value="MFL0249583.1"/>
    <property type="molecule type" value="Genomic_DNA"/>
</dbReference>
<keyword evidence="5" id="KW-1185">Reference proteome</keyword>
<evidence type="ECO:0000256" key="1">
    <source>
        <dbReference type="ARBA" id="ARBA00022737"/>
    </source>
</evidence>
<evidence type="ECO:0000256" key="2">
    <source>
        <dbReference type="PROSITE-ProRule" id="PRU00703"/>
    </source>
</evidence>
<dbReference type="InterPro" id="IPR051462">
    <property type="entry name" value="CBS_domain-containing"/>
</dbReference>